<evidence type="ECO:0008006" key="5">
    <source>
        <dbReference type="Google" id="ProtNLM"/>
    </source>
</evidence>
<feature type="transmembrane region" description="Helical" evidence="2">
    <location>
        <begin position="6"/>
        <end position="29"/>
    </location>
</feature>
<feature type="transmembrane region" description="Helical" evidence="2">
    <location>
        <begin position="243"/>
        <end position="268"/>
    </location>
</feature>
<keyword evidence="4" id="KW-1185">Reference proteome</keyword>
<dbReference type="Proteomes" id="UP000279259">
    <property type="component" value="Unassembled WGS sequence"/>
</dbReference>
<sequence length="492" mass="52331">MSIRLIVAFFFGMVGFILTLLVTISVTVVKSIYLLRINSNGSGAAVSARIGAFGACVYGSTSGILGLTSTGDGSCTHAAVGYTLDPTVFGVNVPSHASSIVNEGLSKALVLNAIACGVAGLGIVLGMAVLCCSIKHAESRGLALRYALGISHSLAILAFWLDLIVVLLARQRVGDYTDGEVSGHIGNALWLAFGAEPKLSPAIKLTHTTESPSYRNIDHPSNSKQSYRPNKSNMSLRGMKQAITFPAFFLTLVGFILVLLVTLSVPIIHSINMIHASQTVTGSSSSLGVFGACYTQAQNFATRKPEFNTVCSGTGAAYTINNAYFGTTQTIAKKGLAGGLVMNVIACGFAGVAFIFGLLGWLLRNRALMVLLFIFVLLAAFFEWIAFWINLGFVLNTRSNISRDTGGLWTGHIGNAFWLSLGSALALSFATCFAGVSSFSEEERRDRDATNVRPVPQVHEKPGRRWPWQKRRNSATASEVAPVTAYPANAGV</sequence>
<dbReference type="OrthoDB" id="3881at2759"/>
<feature type="transmembrane region" description="Helical" evidence="2">
    <location>
        <begin position="109"/>
        <end position="130"/>
    </location>
</feature>
<reference evidence="3 4" key="1">
    <citation type="submission" date="2018-11" db="EMBL/GenBank/DDBJ databases">
        <title>Genome sequence of Saitozyma podzolica DSM 27192.</title>
        <authorList>
            <person name="Aliyu H."/>
            <person name="Gorte O."/>
            <person name="Ochsenreither K."/>
        </authorList>
    </citation>
    <scope>NUCLEOTIDE SEQUENCE [LARGE SCALE GENOMIC DNA]</scope>
    <source>
        <strain evidence="3 4">DSM 27192</strain>
    </source>
</reference>
<keyword evidence="2" id="KW-1133">Transmembrane helix</keyword>
<keyword evidence="2" id="KW-0812">Transmembrane</keyword>
<evidence type="ECO:0000256" key="2">
    <source>
        <dbReference type="SAM" id="Phobius"/>
    </source>
</evidence>
<feature type="region of interest" description="Disordered" evidence="1">
    <location>
        <begin position="445"/>
        <end position="492"/>
    </location>
</feature>
<dbReference type="STRING" id="1890683.A0A427YUW6"/>
<organism evidence="3 4">
    <name type="scientific">Saitozyma podzolica</name>
    <dbReference type="NCBI Taxonomy" id="1890683"/>
    <lineage>
        <taxon>Eukaryota</taxon>
        <taxon>Fungi</taxon>
        <taxon>Dikarya</taxon>
        <taxon>Basidiomycota</taxon>
        <taxon>Agaricomycotina</taxon>
        <taxon>Tremellomycetes</taxon>
        <taxon>Tremellales</taxon>
        <taxon>Trimorphomycetaceae</taxon>
        <taxon>Saitozyma</taxon>
    </lineage>
</organism>
<dbReference type="PANTHER" id="PTHR28013:SF4">
    <property type="entry name" value="MARVEL DOMAIN-CONTAINING PROTEIN"/>
    <property type="match status" value="1"/>
</dbReference>
<feature type="region of interest" description="Disordered" evidence="1">
    <location>
        <begin position="210"/>
        <end position="231"/>
    </location>
</feature>
<comment type="caution">
    <text evidence="3">The sequence shown here is derived from an EMBL/GenBank/DDBJ whole genome shotgun (WGS) entry which is preliminary data.</text>
</comment>
<dbReference type="EMBL" id="RSCD01000002">
    <property type="protein sequence ID" value="RSH94795.1"/>
    <property type="molecule type" value="Genomic_DNA"/>
</dbReference>
<dbReference type="PANTHER" id="PTHR28013">
    <property type="entry name" value="PROTEIN DCV1-RELATED"/>
    <property type="match status" value="1"/>
</dbReference>
<evidence type="ECO:0000256" key="1">
    <source>
        <dbReference type="SAM" id="MobiDB-lite"/>
    </source>
</evidence>
<name>A0A427YUW6_9TREE</name>
<feature type="transmembrane region" description="Helical" evidence="2">
    <location>
        <begin position="150"/>
        <end position="169"/>
    </location>
</feature>
<dbReference type="GO" id="GO:0032153">
    <property type="term" value="C:cell division site"/>
    <property type="evidence" value="ECO:0007669"/>
    <property type="project" value="TreeGrafter"/>
</dbReference>
<feature type="transmembrane region" description="Helical" evidence="2">
    <location>
        <begin position="340"/>
        <end position="363"/>
    </location>
</feature>
<feature type="transmembrane region" description="Helical" evidence="2">
    <location>
        <begin position="415"/>
        <end position="437"/>
    </location>
</feature>
<dbReference type="InterPro" id="IPR009571">
    <property type="entry name" value="SUR7/Rim9-like_fungi"/>
</dbReference>
<gene>
    <name evidence="3" type="ORF">EHS25_004601</name>
</gene>
<evidence type="ECO:0000313" key="3">
    <source>
        <dbReference type="EMBL" id="RSH94795.1"/>
    </source>
</evidence>
<dbReference type="GO" id="GO:0005886">
    <property type="term" value="C:plasma membrane"/>
    <property type="evidence" value="ECO:0007669"/>
    <property type="project" value="InterPro"/>
</dbReference>
<dbReference type="GO" id="GO:0035838">
    <property type="term" value="C:growing cell tip"/>
    <property type="evidence" value="ECO:0007669"/>
    <property type="project" value="TreeGrafter"/>
</dbReference>
<keyword evidence="2" id="KW-0472">Membrane</keyword>
<evidence type="ECO:0000313" key="4">
    <source>
        <dbReference type="Proteomes" id="UP000279259"/>
    </source>
</evidence>
<dbReference type="AlphaFoldDB" id="A0A427YUW6"/>
<feature type="transmembrane region" description="Helical" evidence="2">
    <location>
        <begin position="370"/>
        <end position="395"/>
    </location>
</feature>
<proteinExistence type="predicted"/>
<protein>
    <recommendedName>
        <fullName evidence="5">Pali-domain-containing protein</fullName>
    </recommendedName>
</protein>
<feature type="compositionally biased region" description="Basic residues" evidence="1">
    <location>
        <begin position="464"/>
        <end position="473"/>
    </location>
</feature>
<dbReference type="InterPro" id="IPR051380">
    <property type="entry name" value="pH-response_reg_palI/RIM9"/>
</dbReference>
<accession>A0A427YUW6</accession>
<dbReference type="Pfam" id="PF06687">
    <property type="entry name" value="SUR7"/>
    <property type="match status" value="2"/>
</dbReference>